<keyword evidence="15" id="KW-1185">Reference proteome</keyword>
<keyword evidence="13" id="KW-0472">Membrane</keyword>
<keyword evidence="13" id="KW-0997">Cell inner membrane</keyword>
<dbReference type="Proteomes" id="UP000254601">
    <property type="component" value="Unassembled WGS sequence"/>
</dbReference>
<dbReference type="OrthoDB" id="9778595at2"/>
<organism evidence="14 15">
    <name type="scientific">Suttonella ornithocola</name>
    <dbReference type="NCBI Taxonomy" id="279832"/>
    <lineage>
        <taxon>Bacteria</taxon>
        <taxon>Pseudomonadati</taxon>
        <taxon>Pseudomonadota</taxon>
        <taxon>Gammaproteobacteria</taxon>
        <taxon>Cardiobacteriales</taxon>
        <taxon>Cardiobacteriaceae</taxon>
        <taxon>Suttonella</taxon>
    </lineage>
</organism>
<dbReference type="EC" id="2.7.1.180" evidence="2 11"/>
<dbReference type="GO" id="GO:0005886">
    <property type="term" value="C:plasma membrane"/>
    <property type="evidence" value="ECO:0007669"/>
    <property type="project" value="UniProtKB-SubCell"/>
</dbReference>
<dbReference type="Pfam" id="PF02424">
    <property type="entry name" value="ApbE"/>
    <property type="match status" value="1"/>
</dbReference>
<keyword evidence="13 14" id="KW-0449">Lipoprotein</keyword>
<evidence type="ECO:0000256" key="11">
    <source>
        <dbReference type="PIRNR" id="PIRNR006268"/>
    </source>
</evidence>
<keyword evidence="13" id="KW-1003">Cell membrane</keyword>
<evidence type="ECO:0000256" key="12">
    <source>
        <dbReference type="PIRSR" id="PIRSR006268-2"/>
    </source>
</evidence>
<evidence type="ECO:0000313" key="15">
    <source>
        <dbReference type="Proteomes" id="UP000254601"/>
    </source>
</evidence>
<proteinExistence type="inferred from homology"/>
<evidence type="ECO:0000313" key="14">
    <source>
        <dbReference type="EMBL" id="SUO94541.1"/>
    </source>
</evidence>
<evidence type="ECO:0000256" key="2">
    <source>
        <dbReference type="ARBA" id="ARBA00011955"/>
    </source>
</evidence>
<dbReference type="PROSITE" id="PS51257">
    <property type="entry name" value="PROKAR_LIPOPROTEIN"/>
    <property type="match status" value="1"/>
</dbReference>
<evidence type="ECO:0000256" key="4">
    <source>
        <dbReference type="ARBA" id="ARBA00022630"/>
    </source>
</evidence>
<evidence type="ECO:0000256" key="6">
    <source>
        <dbReference type="ARBA" id="ARBA00022723"/>
    </source>
</evidence>
<dbReference type="GO" id="GO:0016740">
    <property type="term" value="F:transferase activity"/>
    <property type="evidence" value="ECO:0007669"/>
    <property type="project" value="UniProtKB-UniRule"/>
</dbReference>
<keyword evidence="5 11" id="KW-0808">Transferase</keyword>
<accession>A0A380MS51</accession>
<evidence type="ECO:0000256" key="1">
    <source>
        <dbReference type="ARBA" id="ARBA00008282"/>
    </source>
</evidence>
<comment type="catalytic activity">
    <reaction evidence="10 11 13">
        <text>L-threonyl-[protein] + FAD = FMN-L-threonyl-[protein] + AMP + H(+)</text>
        <dbReference type="Rhea" id="RHEA:36847"/>
        <dbReference type="Rhea" id="RHEA-COMP:11060"/>
        <dbReference type="Rhea" id="RHEA-COMP:11061"/>
        <dbReference type="ChEBI" id="CHEBI:15378"/>
        <dbReference type="ChEBI" id="CHEBI:30013"/>
        <dbReference type="ChEBI" id="CHEBI:57692"/>
        <dbReference type="ChEBI" id="CHEBI:74257"/>
        <dbReference type="ChEBI" id="CHEBI:456215"/>
        <dbReference type="EC" id="2.7.1.180"/>
    </reaction>
</comment>
<evidence type="ECO:0000256" key="5">
    <source>
        <dbReference type="ARBA" id="ARBA00022679"/>
    </source>
</evidence>
<dbReference type="PANTHER" id="PTHR30040">
    <property type="entry name" value="THIAMINE BIOSYNTHESIS LIPOPROTEIN APBE"/>
    <property type="match status" value="1"/>
</dbReference>
<keyword evidence="8 11" id="KW-0460">Magnesium</keyword>
<feature type="binding site" evidence="12">
    <location>
        <position position="306"/>
    </location>
    <ligand>
        <name>Mg(2+)</name>
        <dbReference type="ChEBI" id="CHEBI:18420"/>
    </ligand>
</feature>
<comment type="cofactor">
    <cofactor evidence="12">
        <name>Mg(2+)</name>
        <dbReference type="ChEBI" id="CHEBI:18420"/>
    </cofactor>
    <cofactor evidence="12">
        <name>Mn(2+)</name>
        <dbReference type="ChEBI" id="CHEBI:29035"/>
    </cofactor>
    <text evidence="12">Magnesium. Can also use manganese.</text>
</comment>
<keyword evidence="6 11" id="KW-0479">Metal-binding</keyword>
<feature type="binding site" evidence="12">
    <location>
        <position position="302"/>
    </location>
    <ligand>
        <name>Mg(2+)</name>
        <dbReference type="ChEBI" id="CHEBI:18420"/>
    </ligand>
</feature>
<dbReference type="EMBL" id="UHIC01000001">
    <property type="protein sequence ID" value="SUO94541.1"/>
    <property type="molecule type" value="Genomic_DNA"/>
</dbReference>
<evidence type="ECO:0000256" key="8">
    <source>
        <dbReference type="ARBA" id="ARBA00022842"/>
    </source>
</evidence>
<protein>
    <recommendedName>
        <fullName evidence="3 11">FAD:protein FMN transferase</fullName>
        <ecNumber evidence="2 11">2.7.1.180</ecNumber>
    </recommendedName>
    <alternativeName>
        <fullName evidence="9 11">Flavin transferase</fullName>
    </alternativeName>
</protein>
<sequence length="354" mass="38207">MILVDKLFTLKTFYKVPLLITVASLFWLLVACSATHQTPVLLKGTTMGTYWQASIAAKMNEAEKAALQAKIEADLKAVNQSMSTYIPDSELELLNHNSQKAPIPISPELRKVIAKGLEISKQSDGYYDITVAPLVDLWGFGPKKVTSAPSAEEVAVAKSRVGYQKITLSNEGIQKSQPDIEIDLSSIAKGYGVDVVAEQIEKSGYQNYLVDIGGEVRAGGSKFGQPWRVGIELPEEVSSHSIQSVIALKDENIALATSGNYRNYADYGSVHAVHTINPKTGMTEQSALLSVTVVAQDCMTADAYATALMALGDKKAENFANQLGLSALFITAVKDGKFQVTTTDAYQKSFGGEK</sequence>
<dbReference type="SUPFAM" id="SSF143631">
    <property type="entry name" value="ApbE-like"/>
    <property type="match status" value="1"/>
</dbReference>
<evidence type="ECO:0000256" key="9">
    <source>
        <dbReference type="ARBA" id="ARBA00031306"/>
    </source>
</evidence>
<dbReference type="AlphaFoldDB" id="A0A380MS51"/>
<evidence type="ECO:0000256" key="13">
    <source>
        <dbReference type="RuleBase" id="RU363002"/>
    </source>
</evidence>
<dbReference type="PANTHER" id="PTHR30040:SF2">
    <property type="entry name" value="FAD:PROTEIN FMN TRANSFERASE"/>
    <property type="match status" value="1"/>
</dbReference>
<dbReference type="InterPro" id="IPR003374">
    <property type="entry name" value="ApbE-like_sf"/>
</dbReference>
<dbReference type="Gene3D" id="3.10.520.10">
    <property type="entry name" value="ApbE-like domains"/>
    <property type="match status" value="1"/>
</dbReference>
<dbReference type="InterPro" id="IPR024932">
    <property type="entry name" value="ApbE"/>
</dbReference>
<feature type="binding site" evidence="12">
    <location>
        <position position="186"/>
    </location>
    <ligand>
        <name>Mg(2+)</name>
        <dbReference type="ChEBI" id="CHEBI:18420"/>
    </ligand>
</feature>
<dbReference type="GO" id="GO:0046872">
    <property type="term" value="F:metal ion binding"/>
    <property type="evidence" value="ECO:0007669"/>
    <property type="project" value="UniProtKB-UniRule"/>
</dbReference>
<evidence type="ECO:0000256" key="7">
    <source>
        <dbReference type="ARBA" id="ARBA00022827"/>
    </source>
</evidence>
<keyword evidence="7 11" id="KW-0274">FAD</keyword>
<evidence type="ECO:0000256" key="10">
    <source>
        <dbReference type="ARBA" id="ARBA00048540"/>
    </source>
</evidence>
<evidence type="ECO:0000256" key="3">
    <source>
        <dbReference type="ARBA" id="ARBA00016337"/>
    </source>
</evidence>
<name>A0A380MS51_9GAMM</name>
<comment type="similarity">
    <text evidence="1 11 13">Belongs to the ApbE family.</text>
</comment>
<dbReference type="PIRSF" id="PIRSF006268">
    <property type="entry name" value="ApbE"/>
    <property type="match status" value="1"/>
</dbReference>
<keyword evidence="4 11" id="KW-0285">Flavoprotein</keyword>
<reference evidence="14 15" key="1">
    <citation type="submission" date="2018-06" db="EMBL/GenBank/DDBJ databases">
        <authorList>
            <consortium name="Pathogen Informatics"/>
            <person name="Doyle S."/>
        </authorList>
    </citation>
    <scope>NUCLEOTIDE SEQUENCE [LARGE SCALE GENOMIC DNA]</scope>
    <source>
        <strain evidence="14 15">NCTC13337</strain>
    </source>
</reference>
<gene>
    <name evidence="14" type="primary">apbE_2</name>
    <name evidence="14" type="ORF">NCTC13337_00800</name>
</gene>
<comment type="function">
    <text evidence="13">Flavin transferase that catalyzes the transfer of the FMN moiety of FAD and its covalent binding to the hydroxyl group of a threonine residue in a target flavoprotein.</text>
</comment>
<comment type="subcellular location">
    <subcellularLocation>
        <location evidence="13">Cell inner membrane</location>
        <topology evidence="13">Lipid-anchor</topology>
        <orientation evidence="13">Periplasmic side</orientation>
    </subcellularLocation>
</comment>